<accession>A0AAT9FHE4</accession>
<sequence length="75" mass="8506">MKIINAIITSMPRPMPQGMFDPMPEVIATFEDGSSKSLFTFYPDEISFQASEFISLTEQEAHSILQQKVSTYLRS</sequence>
<gene>
    <name evidence="1" type="ORF">NT6N_04420</name>
</gene>
<dbReference type="EMBL" id="AP026866">
    <property type="protein sequence ID" value="BDS05402.1"/>
    <property type="molecule type" value="Genomic_DNA"/>
</dbReference>
<name>A0AAT9FHE4_9BACT</name>
<protein>
    <recommendedName>
        <fullName evidence="2">KTSC domain-containing protein</fullName>
    </recommendedName>
</protein>
<dbReference type="AlphaFoldDB" id="A0AAT9FHE4"/>
<evidence type="ECO:0008006" key="2">
    <source>
        <dbReference type="Google" id="ProtNLM"/>
    </source>
</evidence>
<reference evidence="1" key="1">
    <citation type="submission" date="2024-07" db="EMBL/GenBank/DDBJ databases">
        <title>Complete genome sequence of Verrucomicrobiaceae bacterium NT6N.</title>
        <authorList>
            <person name="Huang C."/>
            <person name="Takami H."/>
            <person name="Hamasaki K."/>
        </authorList>
    </citation>
    <scope>NUCLEOTIDE SEQUENCE</scope>
    <source>
        <strain evidence="1">NT6N</strain>
    </source>
</reference>
<dbReference type="KEGG" id="osu:NT6N_04420"/>
<proteinExistence type="predicted"/>
<organism evidence="1">
    <name type="scientific">Oceaniferula spumae</name>
    <dbReference type="NCBI Taxonomy" id="2979115"/>
    <lineage>
        <taxon>Bacteria</taxon>
        <taxon>Pseudomonadati</taxon>
        <taxon>Verrucomicrobiota</taxon>
        <taxon>Verrucomicrobiia</taxon>
        <taxon>Verrucomicrobiales</taxon>
        <taxon>Verrucomicrobiaceae</taxon>
        <taxon>Oceaniferula</taxon>
    </lineage>
</organism>
<evidence type="ECO:0000313" key="1">
    <source>
        <dbReference type="EMBL" id="BDS05402.1"/>
    </source>
</evidence>